<feature type="transmembrane region" description="Helical" evidence="1">
    <location>
        <begin position="409"/>
        <end position="427"/>
    </location>
</feature>
<dbReference type="EMBL" id="LAZR01000378">
    <property type="protein sequence ID" value="KKN71679.1"/>
    <property type="molecule type" value="Genomic_DNA"/>
</dbReference>
<feature type="transmembrane region" description="Helical" evidence="1">
    <location>
        <begin position="313"/>
        <end position="334"/>
    </location>
</feature>
<feature type="transmembrane region" description="Helical" evidence="1">
    <location>
        <begin position="124"/>
        <end position="142"/>
    </location>
</feature>
<dbReference type="AlphaFoldDB" id="A0A0F9SXL6"/>
<feature type="transmembrane region" description="Helical" evidence="1">
    <location>
        <begin position="224"/>
        <end position="243"/>
    </location>
</feature>
<keyword evidence="1" id="KW-0472">Membrane</keyword>
<keyword evidence="1" id="KW-1133">Transmembrane helix</keyword>
<name>A0A0F9SXL6_9ZZZZ</name>
<feature type="transmembrane region" description="Helical" evidence="1">
    <location>
        <begin position="346"/>
        <end position="375"/>
    </location>
</feature>
<keyword evidence="1" id="KW-0812">Transmembrane</keyword>
<feature type="transmembrane region" description="Helical" evidence="1">
    <location>
        <begin position="249"/>
        <end position="268"/>
    </location>
</feature>
<protein>
    <recommendedName>
        <fullName evidence="3">TRAP C4-dicarboxylate transport system permease DctM subunit domain-containing protein</fullName>
    </recommendedName>
</protein>
<organism evidence="2">
    <name type="scientific">marine sediment metagenome</name>
    <dbReference type="NCBI Taxonomy" id="412755"/>
    <lineage>
        <taxon>unclassified sequences</taxon>
        <taxon>metagenomes</taxon>
        <taxon>ecological metagenomes</taxon>
    </lineage>
</organism>
<proteinExistence type="predicted"/>
<feature type="transmembrane region" description="Helical" evidence="1">
    <location>
        <begin position="182"/>
        <end position="203"/>
    </location>
</feature>
<feature type="transmembrane region" description="Helical" evidence="1">
    <location>
        <begin position="288"/>
        <end position="307"/>
    </location>
</feature>
<evidence type="ECO:0008006" key="3">
    <source>
        <dbReference type="Google" id="ProtNLM"/>
    </source>
</evidence>
<evidence type="ECO:0000313" key="2">
    <source>
        <dbReference type="EMBL" id="KKN71679.1"/>
    </source>
</evidence>
<feature type="transmembrane region" description="Helical" evidence="1">
    <location>
        <begin position="60"/>
        <end position="80"/>
    </location>
</feature>
<gene>
    <name evidence="2" type="ORF">LCGC14_0418390</name>
</gene>
<feature type="transmembrane region" description="Helical" evidence="1">
    <location>
        <begin position="149"/>
        <end position="170"/>
    </location>
</feature>
<sequence length="437" mass="47356">MYFQVGIILAIMVIAYALAKWKKLSIELSMLSAAVGGGIAGAFVRTPPIDQLARHLVEGAFTYLDVILVFSTATIFMAIVRESGGVNYVVRGTIKYFYNLRIIALILLMIIVLIPGALTGAGSVSLLVVGAPVALALGYLGIAKKRVAAILFIVAGLSAAAPPVNIWAMILSAGTAIPYVGFELPLGIPVLLLGTFTVLFLGWRRERKMELEEVLKEMPEVPAGMSWWRVFLPFLVFFGLVVASRLWPFSIPMLGLPLQFAIAALVALLVSPKRIKILVLSRDTMKRLLPLLATMVVVGMLQQIMTATGVRGLLSFAVISTPLILLFILLAVIIPVSEGVLTYGAAAIIGIPLIWFLDSIGLHATVAIAGLSLLWPLGDGLPPTALIGRLSVMVSEYKDSYWTFLKATWVPWVIITIVGILMVIFSARLEFLVRWSM</sequence>
<evidence type="ECO:0000256" key="1">
    <source>
        <dbReference type="SAM" id="Phobius"/>
    </source>
</evidence>
<comment type="caution">
    <text evidence="2">The sequence shown here is derived from an EMBL/GenBank/DDBJ whole genome shotgun (WGS) entry which is preliminary data.</text>
</comment>
<reference evidence="2" key="1">
    <citation type="journal article" date="2015" name="Nature">
        <title>Complex archaea that bridge the gap between prokaryotes and eukaryotes.</title>
        <authorList>
            <person name="Spang A."/>
            <person name="Saw J.H."/>
            <person name="Jorgensen S.L."/>
            <person name="Zaremba-Niedzwiedzka K."/>
            <person name="Martijn J."/>
            <person name="Lind A.E."/>
            <person name="van Eijk R."/>
            <person name="Schleper C."/>
            <person name="Guy L."/>
            <person name="Ettema T.J."/>
        </authorList>
    </citation>
    <scope>NUCLEOTIDE SEQUENCE</scope>
</reference>
<accession>A0A0F9SXL6</accession>
<feature type="transmembrane region" description="Helical" evidence="1">
    <location>
        <begin position="100"/>
        <end position="118"/>
    </location>
</feature>